<dbReference type="InterPro" id="IPR006311">
    <property type="entry name" value="TAT_signal"/>
</dbReference>
<feature type="region of interest" description="Disordered" evidence="1">
    <location>
        <begin position="161"/>
        <end position="182"/>
    </location>
</feature>
<gene>
    <name evidence="3" type="ORF">HA039_11985</name>
</gene>
<evidence type="ECO:0000313" key="3">
    <source>
        <dbReference type="EMBL" id="QIQ02955.1"/>
    </source>
</evidence>
<evidence type="ECO:0000313" key="4">
    <source>
        <dbReference type="Proteomes" id="UP000501179"/>
    </source>
</evidence>
<dbReference type="RefSeq" id="WP_167027926.1">
    <property type="nucleotide sequence ID" value="NZ_CP050177.1"/>
</dbReference>
<dbReference type="InterPro" id="IPR052516">
    <property type="entry name" value="N-heterocyclic_Hydroxylase"/>
</dbReference>
<proteinExistence type="predicted"/>
<reference evidence="3 4" key="1">
    <citation type="submission" date="2020-03" db="EMBL/GenBank/DDBJ databases">
        <title>A novel species.</title>
        <authorList>
            <person name="Gao J."/>
        </authorList>
    </citation>
    <scope>NUCLEOTIDE SEQUENCE [LARGE SCALE GENOMIC DNA]</scope>
    <source>
        <strain evidence="3 4">QMT-12</strain>
    </source>
</reference>
<evidence type="ECO:0000259" key="2">
    <source>
        <dbReference type="SMART" id="SM01008"/>
    </source>
</evidence>
<dbReference type="PROSITE" id="PS51318">
    <property type="entry name" value="TAT"/>
    <property type="match status" value="1"/>
</dbReference>
<feature type="compositionally biased region" description="Basic and acidic residues" evidence="1">
    <location>
        <begin position="166"/>
        <end position="177"/>
    </location>
</feature>
<keyword evidence="4" id="KW-1185">Reference proteome</keyword>
<dbReference type="Gene3D" id="3.30.365.10">
    <property type="entry name" value="Aldehyde oxidase/xanthine dehydrogenase, molybdopterin binding domain"/>
    <property type="match status" value="4"/>
</dbReference>
<dbReference type="Gene3D" id="3.90.1170.50">
    <property type="entry name" value="Aldehyde oxidase/xanthine dehydrogenase, a/b hammerhead"/>
    <property type="match status" value="1"/>
</dbReference>
<dbReference type="GO" id="GO:0016491">
    <property type="term" value="F:oxidoreductase activity"/>
    <property type="evidence" value="ECO:0007669"/>
    <property type="project" value="InterPro"/>
</dbReference>
<dbReference type="InterPro" id="IPR000674">
    <property type="entry name" value="Ald_Oxase/Xan_DH_a/b"/>
</dbReference>
<dbReference type="PIRSF" id="PIRSF036389">
    <property type="entry name" value="IOR_B"/>
    <property type="match status" value="1"/>
</dbReference>
<dbReference type="Proteomes" id="UP000501179">
    <property type="component" value="Chromosome"/>
</dbReference>
<dbReference type="InterPro" id="IPR046867">
    <property type="entry name" value="AldOxase/xan_DH_MoCoBD2"/>
</dbReference>
<dbReference type="PANTHER" id="PTHR47495">
    <property type="entry name" value="ALDEHYDE DEHYDROGENASE"/>
    <property type="match status" value="1"/>
</dbReference>
<dbReference type="Pfam" id="PF02738">
    <property type="entry name" value="MoCoBD_1"/>
    <property type="match status" value="1"/>
</dbReference>
<dbReference type="KEGG" id="slia:HA039_11985"/>
<name>A0A6G9GXK4_9ACTN</name>
<protein>
    <submittedName>
        <fullName evidence="3">Molybdopterin-dependent oxidoreductase</fullName>
    </submittedName>
</protein>
<dbReference type="SUPFAM" id="SSF56003">
    <property type="entry name" value="Molybdenum cofactor-binding domain"/>
    <property type="match status" value="2"/>
</dbReference>
<dbReference type="SMART" id="SM01008">
    <property type="entry name" value="Ald_Xan_dh_C"/>
    <property type="match status" value="1"/>
</dbReference>
<evidence type="ECO:0000256" key="1">
    <source>
        <dbReference type="SAM" id="MobiDB-lite"/>
    </source>
</evidence>
<accession>A0A6G9GXK4</accession>
<dbReference type="InterPro" id="IPR012368">
    <property type="entry name" value="OxRdtase_Mopterin-bd_su_IorB"/>
</dbReference>
<dbReference type="AlphaFoldDB" id="A0A6G9GXK4"/>
<dbReference type="EMBL" id="CP050177">
    <property type="protein sequence ID" value="QIQ02955.1"/>
    <property type="molecule type" value="Genomic_DNA"/>
</dbReference>
<dbReference type="PANTHER" id="PTHR47495:SF1">
    <property type="entry name" value="BLL3820 PROTEIN"/>
    <property type="match status" value="1"/>
</dbReference>
<dbReference type="InterPro" id="IPR008274">
    <property type="entry name" value="AldOxase/xan_DH_MoCoBD1"/>
</dbReference>
<sequence>MTDTVRTLSRRGFLSGTGALVVAFSFQPSARESAAAAAPGEKGLVRVRAEGSAPAARESWLVLTADRITVYSGKVELGTGIRTALTQMVVEELRLDVADVAYVQGDTLLSVSQEGTTGSKSLQEGGIELRQAAATAYRELLRRAAAHLDVPADRLTAENGSFRVRSGREAGSADREAGSTGQDVRSVSYRRLLESGVDVVPLDATAPLVPTGDYRVVGRSVRRVELPGKLDGRFRYLSDLRLPGMLYGRVVRPPGRNATDPVVGQLARAQAVPGFVAVVREGRFVGVVAESEWAAARAAAPATGITVAWTPGPPLIPQAELATALRDPANHYRTVLEQDGGVDPVFDAADTVLTAEYFTPFHMHGAMGASSAVADVRESPDPETGIQVTVWASSQNVTNLRGSLAHLLGIGPERVRILFEEASGCYGHNGADDAAADAVLLSRAARRPVQVQWTRQNEHAWEPLGGAQAHDMRGALGPDGITAWSHRFYAVPASSRPQQGNSGTLLAGALTGRLPAALPQSSVNNSGRNAPVTYGFPQRVEARLVKPFETTGTPAGVPAGPLVYRLPRTSSLRSLGGFSNNFANESFFDEMAHAGGHDPLELRIASLPDPRAVAVCRALRSLWRDRPRGTAGVGAGVAFQQYEVHDAYAAAYAEVEVDLGTGRVRVRRVVVAHDCGLIVNPDGLRNQIEGNVMQGVSRTLKEEVRYTADRVTSVVWESNSFNPTPQYEVLRFDEIPVVETILINRPDKPPLGGGEPTIGTIPGALANAVFAATGKRIRSLPLSPERVKAALGE</sequence>
<dbReference type="InterPro" id="IPR037165">
    <property type="entry name" value="AldOxase/xan_DH_Mopterin-bd_sf"/>
</dbReference>
<dbReference type="Pfam" id="PF20256">
    <property type="entry name" value="MoCoBD_2"/>
    <property type="match status" value="2"/>
</dbReference>
<organism evidence="3 4">
    <name type="scientific">Streptomyces liangshanensis</name>
    <dbReference type="NCBI Taxonomy" id="2717324"/>
    <lineage>
        <taxon>Bacteria</taxon>
        <taxon>Bacillati</taxon>
        <taxon>Actinomycetota</taxon>
        <taxon>Actinomycetes</taxon>
        <taxon>Kitasatosporales</taxon>
        <taxon>Streptomycetaceae</taxon>
        <taxon>Streptomyces</taxon>
    </lineage>
</organism>
<feature type="domain" description="Aldehyde oxidase/xanthine dehydrogenase a/b hammerhead" evidence="2">
    <location>
        <begin position="231"/>
        <end position="313"/>
    </location>
</feature>